<reference evidence="2" key="2">
    <citation type="submission" date="2013-04" db="EMBL/GenBank/DDBJ databases">
        <title>Genomic mechanisms accounting for the adaptation to parasitism in nematode-trapping fungi.</title>
        <authorList>
            <person name="Ahren D.G."/>
        </authorList>
    </citation>
    <scope>NUCLEOTIDE SEQUENCE [LARGE SCALE GENOMIC DNA]</scope>
    <source>
        <strain evidence="2">CBS 200.50</strain>
    </source>
</reference>
<proteinExistence type="predicted"/>
<organism evidence="1 2">
    <name type="scientific">Dactylellina haptotyla (strain CBS 200.50)</name>
    <name type="common">Nematode-trapping fungus</name>
    <name type="synonym">Monacrosporium haptotylum</name>
    <dbReference type="NCBI Taxonomy" id="1284197"/>
    <lineage>
        <taxon>Eukaryota</taxon>
        <taxon>Fungi</taxon>
        <taxon>Dikarya</taxon>
        <taxon>Ascomycota</taxon>
        <taxon>Pezizomycotina</taxon>
        <taxon>Orbiliomycetes</taxon>
        <taxon>Orbiliales</taxon>
        <taxon>Orbiliaceae</taxon>
        <taxon>Dactylellina</taxon>
    </lineage>
</organism>
<reference evidence="1 2" key="1">
    <citation type="journal article" date="2013" name="PLoS Genet.">
        <title>Genomic mechanisms accounting for the adaptation to parasitism in nematode-trapping fungi.</title>
        <authorList>
            <person name="Meerupati T."/>
            <person name="Andersson K.M."/>
            <person name="Friman E."/>
            <person name="Kumar D."/>
            <person name="Tunlid A."/>
            <person name="Ahren D."/>
        </authorList>
    </citation>
    <scope>NUCLEOTIDE SEQUENCE [LARGE SCALE GENOMIC DNA]</scope>
    <source>
        <strain evidence="1 2">CBS 200.50</strain>
    </source>
</reference>
<accession>S8A1W0</accession>
<dbReference type="Proteomes" id="UP000015100">
    <property type="component" value="Unassembled WGS sequence"/>
</dbReference>
<dbReference type="EMBL" id="AQGS01000824">
    <property type="protein sequence ID" value="EPS36694.1"/>
    <property type="molecule type" value="Genomic_DNA"/>
</dbReference>
<name>S8A1W0_DACHA</name>
<dbReference type="AlphaFoldDB" id="S8A1W0"/>
<evidence type="ECO:0000313" key="2">
    <source>
        <dbReference type="Proteomes" id="UP000015100"/>
    </source>
</evidence>
<evidence type="ECO:0000313" key="1">
    <source>
        <dbReference type="EMBL" id="EPS36694.1"/>
    </source>
</evidence>
<comment type="caution">
    <text evidence="1">The sequence shown here is derived from an EMBL/GenBank/DDBJ whole genome shotgun (WGS) entry which is preliminary data.</text>
</comment>
<sequence length="65" mass="7325">MASRSQQEWEEKLLGKYIVDPTDKYLPRVASDVRATEIVHTDALPNPNRVIPPNCSVTADFVGER</sequence>
<keyword evidence="2" id="KW-1185">Reference proteome</keyword>
<dbReference type="OrthoDB" id="10013825at2759"/>
<gene>
    <name evidence="1" type="ORF">H072_9719</name>
</gene>
<dbReference type="HOGENOM" id="CLU_2849641_0_0_1"/>
<protein>
    <submittedName>
        <fullName evidence="1">Uncharacterized protein</fullName>
    </submittedName>
</protein>